<sequence length="81" mass="9480">NGLATNNNYSEVKLIEDWYFKNWELKFRQILRESNRVIDCLAKEARGEVEQLIVYEEPPASLRSLLNNDNHCASYPMFGDV</sequence>
<name>A0A7J9M7B1_GOSSC</name>
<dbReference type="EMBL" id="JABFAF010000009">
    <property type="protein sequence ID" value="MBA0866854.1"/>
    <property type="molecule type" value="Genomic_DNA"/>
</dbReference>
<comment type="caution">
    <text evidence="1">The sequence shown here is derived from an EMBL/GenBank/DDBJ whole genome shotgun (WGS) entry which is preliminary data.</text>
</comment>
<dbReference type="PANTHER" id="PTHR34023">
    <property type="entry name" value="RNASE H DOMAIN-CONTAINING PROTEIN"/>
    <property type="match status" value="1"/>
</dbReference>
<dbReference type="OrthoDB" id="1435729at2759"/>
<dbReference type="AlphaFoldDB" id="A0A7J9M7B1"/>
<dbReference type="Proteomes" id="UP000593576">
    <property type="component" value="Unassembled WGS sequence"/>
</dbReference>
<accession>A0A7J9M7B1</accession>
<dbReference type="PANTHER" id="PTHR34023:SF4">
    <property type="entry name" value="RNASE H TYPE-1 DOMAIN-CONTAINING PROTEIN"/>
    <property type="match status" value="1"/>
</dbReference>
<reference evidence="1 2" key="1">
    <citation type="journal article" date="2019" name="Genome Biol. Evol.">
        <title>Insights into the evolution of the New World diploid cottons (Gossypium, subgenus Houzingenia) based on genome sequencing.</title>
        <authorList>
            <person name="Grover C.E."/>
            <person name="Arick M.A. 2nd"/>
            <person name="Thrash A."/>
            <person name="Conover J.L."/>
            <person name="Sanders W.S."/>
            <person name="Peterson D.G."/>
            <person name="Frelichowski J.E."/>
            <person name="Scheffler J.A."/>
            <person name="Scheffler B.E."/>
            <person name="Wendel J.F."/>
        </authorList>
    </citation>
    <scope>NUCLEOTIDE SEQUENCE [LARGE SCALE GENOMIC DNA]</scope>
    <source>
        <strain evidence="1">1</strain>
        <tissue evidence="1">Leaf</tissue>
    </source>
</reference>
<proteinExistence type="predicted"/>
<evidence type="ECO:0000313" key="2">
    <source>
        <dbReference type="Proteomes" id="UP000593576"/>
    </source>
</evidence>
<organism evidence="1 2">
    <name type="scientific">Gossypium schwendimanii</name>
    <name type="common">Cotton</name>
    <dbReference type="NCBI Taxonomy" id="34291"/>
    <lineage>
        <taxon>Eukaryota</taxon>
        <taxon>Viridiplantae</taxon>
        <taxon>Streptophyta</taxon>
        <taxon>Embryophyta</taxon>
        <taxon>Tracheophyta</taxon>
        <taxon>Spermatophyta</taxon>
        <taxon>Magnoliopsida</taxon>
        <taxon>eudicotyledons</taxon>
        <taxon>Gunneridae</taxon>
        <taxon>Pentapetalae</taxon>
        <taxon>rosids</taxon>
        <taxon>malvids</taxon>
        <taxon>Malvales</taxon>
        <taxon>Malvaceae</taxon>
        <taxon>Malvoideae</taxon>
        <taxon>Gossypium</taxon>
    </lineage>
</organism>
<evidence type="ECO:0000313" key="1">
    <source>
        <dbReference type="EMBL" id="MBA0866854.1"/>
    </source>
</evidence>
<keyword evidence="2" id="KW-1185">Reference proteome</keyword>
<gene>
    <name evidence="1" type="ORF">Goshw_025068</name>
</gene>
<evidence type="ECO:0008006" key="3">
    <source>
        <dbReference type="Google" id="ProtNLM"/>
    </source>
</evidence>
<protein>
    <recommendedName>
        <fullName evidence="3">RNase H type-1 domain-containing protein</fullName>
    </recommendedName>
</protein>
<feature type="non-terminal residue" evidence="1">
    <location>
        <position position="1"/>
    </location>
</feature>